<evidence type="ECO:0000313" key="3">
    <source>
        <dbReference type="EMBL" id="KAI2649214.1"/>
    </source>
</evidence>
<reference evidence="3 4" key="1">
    <citation type="submission" date="2022-01" db="EMBL/GenBank/DDBJ databases">
        <title>A high-quality chromosome-level genome assembly of rohu carp, Labeo rohita.</title>
        <authorList>
            <person name="Arick M.A. II"/>
            <person name="Hsu C.-Y."/>
            <person name="Magbanua Z."/>
            <person name="Pechanova O."/>
            <person name="Grover C."/>
            <person name="Miller E."/>
            <person name="Thrash A."/>
            <person name="Ezzel L."/>
            <person name="Alam S."/>
            <person name="Benzie J."/>
            <person name="Hamilton M."/>
            <person name="Karsi A."/>
            <person name="Lawrence M.L."/>
            <person name="Peterson D.G."/>
        </authorList>
    </citation>
    <scope>NUCLEOTIDE SEQUENCE [LARGE SCALE GENOMIC DNA]</scope>
    <source>
        <strain evidence="4">BAU-BD-2019</strain>
        <tissue evidence="3">Blood</tissue>
    </source>
</reference>
<comment type="caution">
    <text evidence="3">The sequence shown here is derived from an EMBL/GenBank/DDBJ whole genome shotgun (WGS) entry which is preliminary data.</text>
</comment>
<evidence type="ECO:0000256" key="2">
    <source>
        <dbReference type="ARBA" id="ARBA00022490"/>
    </source>
</evidence>
<dbReference type="Gene3D" id="2.30.42.10">
    <property type="match status" value="1"/>
</dbReference>
<dbReference type="PANTHER" id="PTHR23175:SF16">
    <property type="entry name" value="RHO GTPASE-ACTIVATING PROTEIN 21"/>
    <property type="match status" value="1"/>
</dbReference>
<dbReference type="PANTHER" id="PTHR23175">
    <property type="entry name" value="PDZ DOMAIN-CONTAINING PROTEIN"/>
    <property type="match status" value="1"/>
</dbReference>
<evidence type="ECO:0000313" key="4">
    <source>
        <dbReference type="Proteomes" id="UP000830375"/>
    </source>
</evidence>
<proteinExistence type="predicted"/>
<evidence type="ECO:0000256" key="1">
    <source>
        <dbReference type="ARBA" id="ARBA00004496"/>
    </source>
</evidence>
<keyword evidence="4" id="KW-1185">Reference proteome</keyword>
<dbReference type="InterPro" id="IPR036034">
    <property type="entry name" value="PDZ_sf"/>
</dbReference>
<name>A0ABQ8LFV6_LABRO</name>
<sequence>MGSIVALQLGSGEQTNKKHNLFPCFTLSLTCSVSQWKPHACALYLPTLKERARERGRDRKERERITSSEDQQKKAVIAGTSRLCHAHSEEWSVYRLRSAREGGLRSDGCTRVYLRNRGLSLGLSDRGGRLFIGHFLCLVPAPGQGILGGCGTGDSGGPEGRLLAETEEDISEKLHAVLVWCCSGMECFHIGRDSQWCIELRGAEGGEEMALRNALCVTDVQSGLDHSLVCLAARVTQSQCGVAKQKDGCERSEASALSPATEEEPFSWPGPKTLHLRRTSHGFGFTLRHFIVYPPESAVQSSLKDEDNSSRGKPSSQSVVLNALDCVFISQYFGALSFPSTLTSPSVPATEKQPHSPFSISISVWPGGQL</sequence>
<dbReference type="EMBL" id="JACTAM010000024">
    <property type="protein sequence ID" value="KAI2649214.1"/>
    <property type="molecule type" value="Genomic_DNA"/>
</dbReference>
<dbReference type="Proteomes" id="UP000830375">
    <property type="component" value="Unassembled WGS sequence"/>
</dbReference>
<comment type="subcellular location">
    <subcellularLocation>
        <location evidence="1">Cytoplasm</location>
    </subcellularLocation>
</comment>
<accession>A0ABQ8LFV6</accession>
<organism evidence="3 4">
    <name type="scientific">Labeo rohita</name>
    <name type="common">Indian major carp</name>
    <name type="synonym">Cyprinus rohita</name>
    <dbReference type="NCBI Taxonomy" id="84645"/>
    <lineage>
        <taxon>Eukaryota</taxon>
        <taxon>Metazoa</taxon>
        <taxon>Chordata</taxon>
        <taxon>Craniata</taxon>
        <taxon>Vertebrata</taxon>
        <taxon>Euteleostomi</taxon>
        <taxon>Actinopterygii</taxon>
        <taxon>Neopterygii</taxon>
        <taxon>Teleostei</taxon>
        <taxon>Ostariophysi</taxon>
        <taxon>Cypriniformes</taxon>
        <taxon>Cyprinidae</taxon>
        <taxon>Labeoninae</taxon>
        <taxon>Labeonini</taxon>
        <taxon>Labeo</taxon>
    </lineage>
</organism>
<protein>
    <submittedName>
        <fullName evidence="3">Rho GTPase-activating protein 21</fullName>
    </submittedName>
</protein>
<keyword evidence="2" id="KW-0963">Cytoplasm</keyword>
<gene>
    <name evidence="3" type="ORF">H4Q32_020442</name>
</gene>